<dbReference type="AlphaFoldDB" id="A0AAD9GE81"/>
<protein>
    <submittedName>
        <fullName evidence="1">Hydrolase, NUDIX family protein</fullName>
    </submittedName>
</protein>
<name>A0AAD9GE81_BABDI</name>
<proteinExistence type="predicted"/>
<dbReference type="GO" id="GO:0016787">
    <property type="term" value="F:hydrolase activity"/>
    <property type="evidence" value="ECO:0007669"/>
    <property type="project" value="UniProtKB-KW"/>
</dbReference>
<keyword evidence="2" id="KW-1185">Reference proteome</keyword>
<dbReference type="EMBL" id="JAHBMH010000034">
    <property type="protein sequence ID" value="KAK1936881.1"/>
    <property type="molecule type" value="Genomic_DNA"/>
</dbReference>
<evidence type="ECO:0000313" key="2">
    <source>
        <dbReference type="Proteomes" id="UP001195914"/>
    </source>
</evidence>
<comment type="caution">
    <text evidence="1">The sequence shown here is derived from an EMBL/GenBank/DDBJ whole genome shotgun (WGS) entry which is preliminary data.</text>
</comment>
<dbReference type="Proteomes" id="UP001195914">
    <property type="component" value="Unassembled WGS sequence"/>
</dbReference>
<keyword evidence="1" id="KW-0378">Hydrolase</keyword>
<organism evidence="1 2">
    <name type="scientific">Babesia divergens</name>
    <dbReference type="NCBI Taxonomy" id="32595"/>
    <lineage>
        <taxon>Eukaryota</taxon>
        <taxon>Sar</taxon>
        <taxon>Alveolata</taxon>
        <taxon>Apicomplexa</taxon>
        <taxon>Aconoidasida</taxon>
        <taxon>Piroplasmida</taxon>
        <taxon>Babesiidae</taxon>
        <taxon>Babesia</taxon>
    </lineage>
</organism>
<sequence>MPESTEVIVMVDKDDNEVGTCTRKEMWDRTAITVVISRENDTSTSCNVRGVMTMFIARGSSLQSPILPQTICKGSGGRNYASVKLIKQLQWVGGLAKIVNA</sequence>
<gene>
    <name evidence="1" type="ORF">X943_002819</name>
</gene>
<evidence type="ECO:0000313" key="1">
    <source>
        <dbReference type="EMBL" id="KAK1936881.1"/>
    </source>
</evidence>
<accession>A0AAD9GE81</accession>
<reference evidence="1" key="2">
    <citation type="submission" date="2021-05" db="EMBL/GenBank/DDBJ databases">
        <authorList>
            <person name="Pain A."/>
        </authorList>
    </citation>
    <scope>NUCLEOTIDE SEQUENCE</scope>
    <source>
        <strain evidence="1">1802A</strain>
    </source>
</reference>
<reference evidence="1" key="1">
    <citation type="journal article" date="2014" name="Nucleic Acids Res.">
        <title>The evolutionary dynamics of variant antigen genes in Babesia reveal a history of genomic innovation underlying host-parasite interaction.</title>
        <authorList>
            <person name="Jackson A.P."/>
            <person name="Otto T.D."/>
            <person name="Darby A."/>
            <person name="Ramaprasad A."/>
            <person name="Xia D."/>
            <person name="Echaide I.E."/>
            <person name="Farber M."/>
            <person name="Gahlot S."/>
            <person name="Gamble J."/>
            <person name="Gupta D."/>
            <person name="Gupta Y."/>
            <person name="Jackson L."/>
            <person name="Malandrin L."/>
            <person name="Malas T.B."/>
            <person name="Moussa E."/>
            <person name="Nair M."/>
            <person name="Reid A.J."/>
            <person name="Sanders M."/>
            <person name="Sharma J."/>
            <person name="Tracey A."/>
            <person name="Quail M.A."/>
            <person name="Weir W."/>
            <person name="Wastling J.M."/>
            <person name="Hall N."/>
            <person name="Willadsen P."/>
            <person name="Lingelbach K."/>
            <person name="Shiels B."/>
            <person name="Tait A."/>
            <person name="Berriman M."/>
            <person name="Allred D.R."/>
            <person name="Pain A."/>
        </authorList>
    </citation>
    <scope>NUCLEOTIDE SEQUENCE</scope>
    <source>
        <strain evidence="1">1802A</strain>
    </source>
</reference>